<evidence type="ECO:0000256" key="5">
    <source>
        <dbReference type="ARBA" id="ARBA00022723"/>
    </source>
</evidence>
<dbReference type="PANTHER" id="PTHR19353:SF88">
    <property type="entry name" value="DELTA(5) FATTY ACID DESATURASE FAT-4"/>
    <property type="match status" value="1"/>
</dbReference>
<feature type="domain" description="Cytochrome b5 heme-binding" evidence="12">
    <location>
        <begin position="11"/>
        <end position="88"/>
    </location>
</feature>
<dbReference type="Pfam" id="PF00173">
    <property type="entry name" value="Cyt-b5"/>
    <property type="match status" value="1"/>
</dbReference>
<keyword evidence="14" id="KW-1185">Reference proteome</keyword>
<evidence type="ECO:0000256" key="6">
    <source>
        <dbReference type="ARBA" id="ARBA00022989"/>
    </source>
</evidence>
<keyword evidence="3" id="KW-0349">Heme</keyword>
<dbReference type="PRINTS" id="PR00363">
    <property type="entry name" value="CYTOCHROMEB5"/>
</dbReference>
<evidence type="ECO:0000256" key="3">
    <source>
        <dbReference type="ARBA" id="ARBA00022617"/>
    </source>
</evidence>
<accession>A0A6J8B2T1</accession>
<evidence type="ECO:0000256" key="8">
    <source>
        <dbReference type="ARBA" id="ARBA00023004"/>
    </source>
</evidence>
<keyword evidence="6 11" id="KW-1133">Transmembrane helix</keyword>
<keyword evidence="5" id="KW-0479">Metal-binding</keyword>
<comment type="subcellular location">
    <subcellularLocation>
        <location evidence="1">Membrane</location>
        <topology evidence="1">Multi-pass membrane protein</topology>
    </subcellularLocation>
</comment>
<feature type="transmembrane region" description="Helical" evidence="11">
    <location>
        <begin position="138"/>
        <end position="157"/>
    </location>
</feature>
<evidence type="ECO:0000259" key="12">
    <source>
        <dbReference type="PROSITE" id="PS50255"/>
    </source>
</evidence>
<dbReference type="EMBL" id="CACVKT020002401">
    <property type="protein sequence ID" value="CAC5377876.1"/>
    <property type="molecule type" value="Genomic_DNA"/>
</dbReference>
<evidence type="ECO:0000256" key="7">
    <source>
        <dbReference type="ARBA" id="ARBA00023002"/>
    </source>
</evidence>
<dbReference type="GO" id="GO:0046872">
    <property type="term" value="F:metal ion binding"/>
    <property type="evidence" value="ECO:0007669"/>
    <property type="project" value="UniProtKB-KW"/>
</dbReference>
<evidence type="ECO:0000313" key="14">
    <source>
        <dbReference type="Proteomes" id="UP000507470"/>
    </source>
</evidence>
<keyword evidence="8" id="KW-0408">Iron</keyword>
<dbReference type="InterPro" id="IPR012171">
    <property type="entry name" value="Fatty_acid_desaturase"/>
</dbReference>
<evidence type="ECO:0000256" key="11">
    <source>
        <dbReference type="SAM" id="Phobius"/>
    </source>
</evidence>
<dbReference type="PANTHER" id="PTHR19353">
    <property type="entry name" value="FATTY ACID DESATURASE 2"/>
    <property type="match status" value="1"/>
</dbReference>
<dbReference type="PROSITE" id="PS50255">
    <property type="entry name" value="CYTOCHROME_B5_2"/>
    <property type="match status" value="1"/>
</dbReference>
<dbReference type="InterPro" id="IPR036400">
    <property type="entry name" value="Cyt_B5-like_heme/steroid_sf"/>
</dbReference>
<comment type="similarity">
    <text evidence="2">Belongs to the fatty acid desaturase type 1 family.</text>
</comment>
<protein>
    <submittedName>
        <fullName evidence="13">FADS2</fullName>
        <ecNumber evidence="13">1.14.19.3</ecNumber>
    </submittedName>
</protein>
<dbReference type="AlphaFoldDB" id="A0A6J8B2T1"/>
<evidence type="ECO:0000313" key="13">
    <source>
        <dbReference type="EMBL" id="CAC5377876.1"/>
    </source>
</evidence>
<dbReference type="OrthoDB" id="260091at2759"/>
<sequence>MGKGGKLDQQSTIYTFDEVSKHDKKDDRWLVIQGNVYDITDWSNRHPGGSKVIGHYAGQDATDAFEAFHNDLESVKRYLKPLHLGTVKDTKDKSIEEDFRKLRSTAVQMGLFKANFLYFALYFLHVVVFEILAYLTLYYFGSGWIPFLVSVLLYGAFQAQSAYLSHDFGHLAVFHNTALDRFFEYYLLAFNKGASPHWWNHMHFQHHAKPNVMGKDPDVRLDKFLVVGQVMPVEVAQSKKSSLPFNLQDKYFPLCK</sequence>
<dbReference type="InterPro" id="IPR005804">
    <property type="entry name" value="FA_desaturase_dom"/>
</dbReference>
<proteinExistence type="inferred from homology"/>
<dbReference type="SUPFAM" id="SSF55856">
    <property type="entry name" value="Cytochrome b5-like heme/steroid binding domain"/>
    <property type="match status" value="1"/>
</dbReference>
<gene>
    <name evidence="13" type="ORF">MCOR_14137</name>
</gene>
<name>A0A6J8B2T1_MYTCO</name>
<keyword evidence="10 11" id="KW-0472">Membrane</keyword>
<dbReference type="Proteomes" id="UP000507470">
    <property type="component" value="Unassembled WGS sequence"/>
</dbReference>
<evidence type="ECO:0000256" key="2">
    <source>
        <dbReference type="ARBA" id="ARBA00009295"/>
    </source>
</evidence>
<organism evidence="13 14">
    <name type="scientific">Mytilus coruscus</name>
    <name type="common">Sea mussel</name>
    <dbReference type="NCBI Taxonomy" id="42192"/>
    <lineage>
        <taxon>Eukaryota</taxon>
        <taxon>Metazoa</taxon>
        <taxon>Spiralia</taxon>
        <taxon>Lophotrochozoa</taxon>
        <taxon>Mollusca</taxon>
        <taxon>Bivalvia</taxon>
        <taxon>Autobranchia</taxon>
        <taxon>Pteriomorphia</taxon>
        <taxon>Mytilida</taxon>
        <taxon>Mytiloidea</taxon>
        <taxon>Mytilidae</taxon>
        <taxon>Mytilinae</taxon>
        <taxon>Mytilus</taxon>
    </lineage>
</organism>
<dbReference type="Pfam" id="PF00487">
    <property type="entry name" value="FA_desaturase"/>
    <property type="match status" value="1"/>
</dbReference>
<dbReference type="GO" id="GO:0006629">
    <property type="term" value="P:lipid metabolic process"/>
    <property type="evidence" value="ECO:0007669"/>
    <property type="project" value="UniProtKB-KW"/>
</dbReference>
<dbReference type="Gene3D" id="3.10.120.10">
    <property type="entry name" value="Cytochrome b5-like heme/steroid binding domain"/>
    <property type="match status" value="1"/>
</dbReference>
<reference evidence="13 14" key="1">
    <citation type="submission" date="2020-06" db="EMBL/GenBank/DDBJ databases">
        <authorList>
            <person name="Li R."/>
            <person name="Bekaert M."/>
        </authorList>
    </citation>
    <scope>NUCLEOTIDE SEQUENCE [LARGE SCALE GENOMIC DNA]</scope>
    <source>
        <strain evidence="14">wild</strain>
    </source>
</reference>
<evidence type="ECO:0000256" key="1">
    <source>
        <dbReference type="ARBA" id="ARBA00004141"/>
    </source>
</evidence>
<dbReference type="GO" id="GO:0016213">
    <property type="term" value="F:acyl-CoA 6-desaturase activity"/>
    <property type="evidence" value="ECO:0007669"/>
    <property type="project" value="UniProtKB-EC"/>
</dbReference>
<keyword evidence="4 11" id="KW-0812">Transmembrane</keyword>
<dbReference type="GO" id="GO:0016020">
    <property type="term" value="C:membrane"/>
    <property type="evidence" value="ECO:0007669"/>
    <property type="project" value="UniProtKB-SubCell"/>
</dbReference>
<evidence type="ECO:0000256" key="9">
    <source>
        <dbReference type="ARBA" id="ARBA00023098"/>
    </source>
</evidence>
<dbReference type="InterPro" id="IPR001199">
    <property type="entry name" value="Cyt_B5-like_heme/steroid-bd"/>
</dbReference>
<dbReference type="SMART" id="SM01117">
    <property type="entry name" value="Cyt-b5"/>
    <property type="match status" value="1"/>
</dbReference>
<dbReference type="EC" id="1.14.19.3" evidence="13"/>
<dbReference type="FunFam" id="3.10.120.10:FF:000007">
    <property type="entry name" value="Sulfite oxidase, mitochondrial"/>
    <property type="match status" value="1"/>
</dbReference>
<evidence type="ECO:0000256" key="10">
    <source>
        <dbReference type="ARBA" id="ARBA00023136"/>
    </source>
</evidence>
<keyword evidence="9" id="KW-0443">Lipid metabolism</keyword>
<keyword evidence="7 13" id="KW-0560">Oxidoreductase</keyword>
<feature type="transmembrane region" description="Helical" evidence="11">
    <location>
        <begin position="110"/>
        <end position="132"/>
    </location>
</feature>
<evidence type="ECO:0000256" key="4">
    <source>
        <dbReference type="ARBA" id="ARBA00022692"/>
    </source>
</evidence>